<dbReference type="AlphaFoldDB" id="A0A7E4W3P3"/>
<dbReference type="Proteomes" id="UP000492821">
    <property type="component" value="Unassembled WGS sequence"/>
</dbReference>
<keyword evidence="1" id="KW-1185">Reference proteome</keyword>
<protein>
    <submittedName>
        <fullName evidence="2">DUF4316 domain-containing protein</fullName>
    </submittedName>
</protein>
<reference evidence="2" key="2">
    <citation type="submission" date="2020-10" db="UniProtKB">
        <authorList>
            <consortium name="WormBaseParasite"/>
        </authorList>
    </citation>
    <scope>IDENTIFICATION</scope>
</reference>
<proteinExistence type="predicted"/>
<evidence type="ECO:0000313" key="1">
    <source>
        <dbReference type="Proteomes" id="UP000492821"/>
    </source>
</evidence>
<reference evidence="1" key="1">
    <citation type="journal article" date="2013" name="Genetics">
        <title>The draft genome and transcriptome of Panagrellus redivivus are shaped by the harsh demands of a free-living lifestyle.</title>
        <authorList>
            <person name="Srinivasan J."/>
            <person name="Dillman A.R."/>
            <person name="Macchietto M.G."/>
            <person name="Heikkinen L."/>
            <person name="Lakso M."/>
            <person name="Fracchia K.M."/>
            <person name="Antoshechkin I."/>
            <person name="Mortazavi A."/>
            <person name="Wong G."/>
            <person name="Sternberg P.W."/>
        </authorList>
    </citation>
    <scope>NUCLEOTIDE SEQUENCE [LARGE SCALE GENOMIC DNA]</scope>
    <source>
        <strain evidence="1">MT8872</strain>
    </source>
</reference>
<accession>A0A7E4W3P3</accession>
<dbReference type="WBParaSite" id="Pan_g5739.t1">
    <property type="protein sequence ID" value="Pan_g5739.t1"/>
    <property type="gene ID" value="Pan_g5739"/>
</dbReference>
<sequence>MDPGKFNLNDRKHKQLIGELEQIMQDMQDELTYYRRAMVLSALLTFNNQSKETYEAALIRLGYAKDSEDLNRKVDDWVEQKRRDYALHQEALKKKEEKKESK</sequence>
<organism evidence="1 2">
    <name type="scientific">Panagrellus redivivus</name>
    <name type="common">Microworm</name>
    <dbReference type="NCBI Taxonomy" id="6233"/>
    <lineage>
        <taxon>Eukaryota</taxon>
        <taxon>Metazoa</taxon>
        <taxon>Ecdysozoa</taxon>
        <taxon>Nematoda</taxon>
        <taxon>Chromadorea</taxon>
        <taxon>Rhabditida</taxon>
        <taxon>Tylenchina</taxon>
        <taxon>Panagrolaimomorpha</taxon>
        <taxon>Panagrolaimoidea</taxon>
        <taxon>Panagrolaimidae</taxon>
        <taxon>Panagrellus</taxon>
    </lineage>
</organism>
<evidence type="ECO:0000313" key="2">
    <source>
        <dbReference type="WBParaSite" id="Pan_g5739.t1"/>
    </source>
</evidence>
<name>A0A7E4W3P3_PANRE</name>